<dbReference type="Gene3D" id="3.30.40.10">
    <property type="entry name" value="Zinc/RING finger domain, C3HC4 (zinc finger)"/>
    <property type="match status" value="1"/>
</dbReference>
<evidence type="ECO:0000256" key="1">
    <source>
        <dbReference type="ARBA" id="ARBA00022723"/>
    </source>
</evidence>
<keyword evidence="1" id="KW-0479">Metal-binding</keyword>
<dbReference type="Proteomes" id="UP000664169">
    <property type="component" value="Unassembled WGS sequence"/>
</dbReference>
<dbReference type="InterPro" id="IPR017455">
    <property type="entry name" value="Znf_FYVE-rel"/>
</dbReference>
<keyword evidence="3" id="KW-0862">Zinc</keyword>
<dbReference type="InterPro" id="IPR013087">
    <property type="entry name" value="Znf_C2H2_type"/>
</dbReference>
<feature type="region of interest" description="Disordered" evidence="6">
    <location>
        <begin position="33"/>
        <end position="69"/>
    </location>
</feature>
<proteinExistence type="predicted"/>
<dbReference type="PANTHER" id="PTHR13510:SF44">
    <property type="entry name" value="RABENOSYN-5"/>
    <property type="match status" value="1"/>
</dbReference>
<feature type="coiled-coil region" evidence="5">
    <location>
        <begin position="522"/>
        <end position="582"/>
    </location>
</feature>
<reference evidence="8" key="1">
    <citation type="submission" date="2021-03" db="EMBL/GenBank/DDBJ databases">
        <authorList>
            <person name="Tagirdzhanova G."/>
        </authorList>
    </citation>
    <scope>NUCLEOTIDE SEQUENCE</scope>
</reference>
<keyword evidence="2 4" id="KW-0863">Zinc-finger</keyword>
<dbReference type="Pfam" id="PF11464">
    <property type="entry name" value="Rbsn"/>
    <property type="match status" value="1"/>
</dbReference>
<dbReference type="InterPro" id="IPR036531">
    <property type="entry name" value="Rbsn_Rab-bd_sf"/>
</dbReference>
<gene>
    <name evidence="8" type="ORF">GOMPHAMPRED_005195</name>
</gene>
<dbReference type="PROSITE" id="PS50178">
    <property type="entry name" value="ZF_FYVE"/>
    <property type="match status" value="1"/>
</dbReference>
<feature type="compositionally biased region" description="Basic and acidic residues" evidence="6">
    <location>
        <begin position="188"/>
        <end position="197"/>
    </location>
</feature>
<dbReference type="PROSITE" id="PS00028">
    <property type="entry name" value="ZINC_FINGER_C2H2_1"/>
    <property type="match status" value="1"/>
</dbReference>
<protein>
    <recommendedName>
        <fullName evidence="7">FYVE-type domain-containing protein</fullName>
    </recommendedName>
</protein>
<evidence type="ECO:0000256" key="2">
    <source>
        <dbReference type="ARBA" id="ARBA00022771"/>
    </source>
</evidence>
<dbReference type="EMBL" id="CAJPDQ010000030">
    <property type="protein sequence ID" value="CAF9928650.1"/>
    <property type="molecule type" value="Genomic_DNA"/>
</dbReference>
<evidence type="ECO:0000259" key="7">
    <source>
        <dbReference type="PROSITE" id="PS50178"/>
    </source>
</evidence>
<feature type="compositionally biased region" description="Pro residues" evidence="6">
    <location>
        <begin position="163"/>
        <end position="185"/>
    </location>
</feature>
<evidence type="ECO:0000313" key="8">
    <source>
        <dbReference type="EMBL" id="CAF9928650.1"/>
    </source>
</evidence>
<feature type="compositionally biased region" description="Low complexity" evidence="6">
    <location>
        <begin position="38"/>
        <end position="55"/>
    </location>
</feature>
<feature type="domain" description="FYVE-type" evidence="7">
    <location>
        <begin position="288"/>
        <end position="361"/>
    </location>
</feature>
<evidence type="ECO:0000313" key="9">
    <source>
        <dbReference type="Proteomes" id="UP000664169"/>
    </source>
</evidence>
<dbReference type="SMART" id="SM00064">
    <property type="entry name" value="FYVE"/>
    <property type="match status" value="1"/>
</dbReference>
<sequence>MSGRKLGGGRILGSGRSLSPAVAAAAAAHQQRTSSLLSPTASTVSLDSSSTSHTSPETQDLKSRVSLGRNGKGNAVASAAAVASSRLFCPICNEEMVTLLQLNRHLDDTHKNLEEQRQDEVKDWFRAQVVKAKKFQPLAVLNQKLKGLDVFESNDSLATRAPSPSPVPSPGPIRSPLPPPPPPSETAPRIDPDDVVSKTHWQKPGPNDVCLEPLCGFVRDHTTEFAGMRKKTVDKLFLEVSRLEKRLTRLTQLMANPPEQNGNLLWSLSPIKTQRKELEQSVITWEDDAKVLRCPFCQQEFSTYTFRRHHCRTCGRVVCGDPRTGCSSDVGFNVDSSQTEKPKGKLAVDIRMCKDCQHTVFSRKEMAAESSRETPDVRAYKNLVQFEGGIRLLLPKFQHLLSALQDPDKPPTTIQLADASKVRKRLMDSFSQYDVAARRIRDLPTESESQKKLQKAIYQRATNFLHLYMLPLKSLPKILKHATPKGAAGRGGGGGAQGTTALASIKFKDAENASQVSSGSAITALEEEEKLLRERLIVLEEQKFFVSKMIGEANRRRKFDEAASLAQNVQDLTREIDQVQGQLSALDFAGAYTDAYTGGGNSSSSSIVK</sequence>
<dbReference type="InterPro" id="IPR052727">
    <property type="entry name" value="Rab4/Rab5_effector"/>
</dbReference>
<keyword evidence="9" id="KW-1185">Reference proteome</keyword>
<name>A0A8H3FRI2_9LECA</name>
<dbReference type="InterPro" id="IPR000306">
    <property type="entry name" value="Znf_FYVE"/>
</dbReference>
<organism evidence="8 9">
    <name type="scientific">Gomphillus americanus</name>
    <dbReference type="NCBI Taxonomy" id="1940652"/>
    <lineage>
        <taxon>Eukaryota</taxon>
        <taxon>Fungi</taxon>
        <taxon>Dikarya</taxon>
        <taxon>Ascomycota</taxon>
        <taxon>Pezizomycotina</taxon>
        <taxon>Lecanoromycetes</taxon>
        <taxon>OSLEUM clade</taxon>
        <taxon>Ostropomycetidae</taxon>
        <taxon>Ostropales</taxon>
        <taxon>Graphidaceae</taxon>
        <taxon>Gomphilloideae</taxon>
        <taxon>Gomphillus</taxon>
    </lineage>
</organism>
<accession>A0A8H3FRI2</accession>
<dbReference type="InterPro" id="IPR011011">
    <property type="entry name" value="Znf_FYVE_PHD"/>
</dbReference>
<evidence type="ECO:0000256" key="4">
    <source>
        <dbReference type="PROSITE-ProRule" id="PRU00091"/>
    </source>
</evidence>
<dbReference type="Pfam" id="PF01363">
    <property type="entry name" value="FYVE"/>
    <property type="match status" value="1"/>
</dbReference>
<dbReference type="CDD" id="cd15737">
    <property type="entry name" value="FYVE2_Vac1p_like"/>
    <property type="match status" value="1"/>
</dbReference>
<dbReference type="InterPro" id="IPR013083">
    <property type="entry name" value="Znf_RING/FYVE/PHD"/>
</dbReference>
<dbReference type="InterPro" id="IPR021565">
    <property type="entry name" value="Rbsn_Rab-bd"/>
</dbReference>
<dbReference type="PANTHER" id="PTHR13510">
    <property type="entry name" value="FYVE-FINGER-CONTAINING RAB5 EFFECTOR PROTEIN RABENOSYN-5-RELATED"/>
    <property type="match status" value="1"/>
</dbReference>
<evidence type="ECO:0000256" key="6">
    <source>
        <dbReference type="SAM" id="MobiDB-lite"/>
    </source>
</evidence>
<evidence type="ECO:0000256" key="5">
    <source>
        <dbReference type="SAM" id="Coils"/>
    </source>
</evidence>
<dbReference type="GO" id="GO:0008270">
    <property type="term" value="F:zinc ion binding"/>
    <property type="evidence" value="ECO:0007669"/>
    <property type="project" value="UniProtKB-KW"/>
</dbReference>
<dbReference type="SUPFAM" id="SSF140125">
    <property type="entry name" value="Rabenosyn-5 Rab-binding domain-like"/>
    <property type="match status" value="1"/>
</dbReference>
<dbReference type="OrthoDB" id="166134at2759"/>
<dbReference type="SUPFAM" id="SSF57903">
    <property type="entry name" value="FYVE/PHD zinc finger"/>
    <property type="match status" value="1"/>
</dbReference>
<evidence type="ECO:0000256" key="3">
    <source>
        <dbReference type="ARBA" id="ARBA00022833"/>
    </source>
</evidence>
<comment type="caution">
    <text evidence="8">The sequence shown here is derived from an EMBL/GenBank/DDBJ whole genome shotgun (WGS) entry which is preliminary data.</text>
</comment>
<keyword evidence="5" id="KW-0175">Coiled coil</keyword>
<dbReference type="AlphaFoldDB" id="A0A8H3FRI2"/>
<feature type="region of interest" description="Disordered" evidence="6">
    <location>
        <begin position="156"/>
        <end position="201"/>
    </location>
</feature>